<dbReference type="PANTHER" id="PTHR46806">
    <property type="entry name" value="F5/8 TYPE C DOMAIN-CONTAINING PROTEIN"/>
    <property type="match status" value="1"/>
</dbReference>
<dbReference type="HOGENOM" id="CLU_053033_0_0_1"/>
<sequence>MDRRTQKSIFLYLIFTHWTIGVRSSCQCIGYKPLIINAKDSQFHASSTHNTAPSAIKSTAQAWRPRREQSSWARIDLLENTLIGGTVTWGNRDANRNYYVTSYCIKYRRDGSQTWIPHSDANGSRVVFKANQNRQQAVLNDIKGNIFARYVRLYPVKFNGYPALRWELLGCVKYILPYSSPDFNPATAACGITSEHCIHATNARIRLNYKGLITQSRAANLVLSGKLLSCNNISMTIGIETGMIGCAVVYGMCEMAAEDDKCHVACQLNDRQVAQPFNLLLMINGDYDMELCTVQADLSPWKPGRSVIGDWDSFLHTISHAEIV</sequence>
<comment type="subcellular location">
    <subcellularLocation>
        <location evidence="1">Endomembrane system</location>
        <topology evidence="1">Peripheral membrane protein</topology>
    </subcellularLocation>
    <subcellularLocation>
        <location evidence="2">Secreted</location>
    </subcellularLocation>
</comment>
<dbReference type="GO" id="GO:0005886">
    <property type="term" value="C:plasma membrane"/>
    <property type="evidence" value="ECO:0007669"/>
    <property type="project" value="TreeGrafter"/>
</dbReference>
<evidence type="ECO:0000256" key="2">
    <source>
        <dbReference type="ARBA" id="ARBA00004613"/>
    </source>
</evidence>
<dbReference type="GO" id="GO:0005576">
    <property type="term" value="C:extracellular region"/>
    <property type="evidence" value="ECO:0007669"/>
    <property type="project" value="UniProtKB-SubCell"/>
</dbReference>
<organism evidence="9">
    <name type="scientific">Capitella teleta</name>
    <name type="common">Polychaete worm</name>
    <dbReference type="NCBI Taxonomy" id="283909"/>
    <lineage>
        <taxon>Eukaryota</taxon>
        <taxon>Metazoa</taxon>
        <taxon>Spiralia</taxon>
        <taxon>Lophotrochozoa</taxon>
        <taxon>Annelida</taxon>
        <taxon>Polychaeta</taxon>
        <taxon>Sedentaria</taxon>
        <taxon>Scolecida</taxon>
        <taxon>Capitellidae</taxon>
        <taxon>Capitella</taxon>
    </lineage>
</organism>
<dbReference type="GO" id="GO:0012505">
    <property type="term" value="C:endomembrane system"/>
    <property type="evidence" value="ECO:0007669"/>
    <property type="project" value="UniProtKB-SubCell"/>
</dbReference>
<dbReference type="InterPro" id="IPR000421">
    <property type="entry name" value="FA58C"/>
</dbReference>
<reference evidence="11" key="1">
    <citation type="submission" date="2012-12" db="EMBL/GenBank/DDBJ databases">
        <authorList>
            <person name="Hellsten U."/>
            <person name="Grimwood J."/>
            <person name="Chapman J.A."/>
            <person name="Shapiro H."/>
            <person name="Aerts A."/>
            <person name="Otillar R.P."/>
            <person name="Terry A.Y."/>
            <person name="Boore J.L."/>
            <person name="Simakov O."/>
            <person name="Marletaz F."/>
            <person name="Cho S.-J."/>
            <person name="Edsinger-Gonzales E."/>
            <person name="Havlak P."/>
            <person name="Kuo D.-H."/>
            <person name="Larsson T."/>
            <person name="Lv J."/>
            <person name="Arendt D."/>
            <person name="Savage R."/>
            <person name="Osoegawa K."/>
            <person name="de Jong P."/>
            <person name="Lindberg D.R."/>
            <person name="Seaver E.C."/>
            <person name="Weisblat D.A."/>
            <person name="Putnam N.H."/>
            <person name="Grigoriev I.V."/>
            <person name="Rokhsar D.S."/>
        </authorList>
    </citation>
    <scope>NUCLEOTIDE SEQUENCE</scope>
    <source>
        <strain evidence="11">I ESC-2004</strain>
    </source>
</reference>
<keyword evidence="11" id="KW-1185">Reference proteome</keyword>
<dbReference type="GO" id="GO:0007155">
    <property type="term" value="P:cell adhesion"/>
    <property type="evidence" value="ECO:0007669"/>
    <property type="project" value="UniProtKB-KW"/>
</dbReference>
<evidence type="ECO:0000256" key="5">
    <source>
        <dbReference type="ARBA" id="ARBA00023136"/>
    </source>
</evidence>
<feature type="signal peptide" evidence="7">
    <location>
        <begin position="1"/>
        <end position="24"/>
    </location>
</feature>
<evidence type="ECO:0000256" key="3">
    <source>
        <dbReference type="ARBA" id="ARBA00022525"/>
    </source>
</evidence>
<dbReference type="SUPFAM" id="SSF49785">
    <property type="entry name" value="Galactose-binding domain-like"/>
    <property type="match status" value="1"/>
</dbReference>
<dbReference type="SMART" id="SM00231">
    <property type="entry name" value="FA58C"/>
    <property type="match status" value="1"/>
</dbReference>
<dbReference type="STRING" id="283909.R7VKN3"/>
<keyword evidence="6" id="KW-1015">Disulfide bond</keyword>
<dbReference type="PANTHER" id="PTHR46806:SF5">
    <property type="entry name" value="F5_8 TYPE C DOMAIN-CONTAINING PROTEIN"/>
    <property type="match status" value="1"/>
</dbReference>
<keyword evidence="4" id="KW-0130">Cell adhesion</keyword>
<dbReference type="Gene3D" id="2.60.120.260">
    <property type="entry name" value="Galactose-binding domain-like"/>
    <property type="match status" value="1"/>
</dbReference>
<dbReference type="OrthoDB" id="5960099at2759"/>
<dbReference type="PROSITE" id="PS01286">
    <property type="entry name" value="FA58C_2"/>
    <property type="match status" value="1"/>
</dbReference>
<dbReference type="Pfam" id="PF00754">
    <property type="entry name" value="F5_F8_type_C"/>
    <property type="match status" value="1"/>
</dbReference>
<dbReference type="PROSITE" id="PS50022">
    <property type="entry name" value="FA58C_3"/>
    <property type="match status" value="1"/>
</dbReference>
<feature type="domain" description="F5/8 type C" evidence="8">
    <location>
        <begin position="24"/>
        <end position="171"/>
    </location>
</feature>
<evidence type="ECO:0000313" key="11">
    <source>
        <dbReference type="Proteomes" id="UP000014760"/>
    </source>
</evidence>
<reference evidence="9 11" key="2">
    <citation type="journal article" date="2013" name="Nature">
        <title>Insights into bilaterian evolution from three spiralian genomes.</title>
        <authorList>
            <person name="Simakov O."/>
            <person name="Marletaz F."/>
            <person name="Cho S.J."/>
            <person name="Edsinger-Gonzales E."/>
            <person name="Havlak P."/>
            <person name="Hellsten U."/>
            <person name="Kuo D.H."/>
            <person name="Larsson T."/>
            <person name="Lv J."/>
            <person name="Arendt D."/>
            <person name="Savage R."/>
            <person name="Osoegawa K."/>
            <person name="de Jong P."/>
            <person name="Grimwood J."/>
            <person name="Chapman J.A."/>
            <person name="Shapiro H."/>
            <person name="Aerts A."/>
            <person name="Otillar R.P."/>
            <person name="Terry A.Y."/>
            <person name="Boore J.L."/>
            <person name="Grigoriev I.V."/>
            <person name="Lindberg D.R."/>
            <person name="Seaver E.C."/>
            <person name="Weisblat D.A."/>
            <person name="Putnam N.H."/>
            <person name="Rokhsar D.S."/>
        </authorList>
    </citation>
    <scope>NUCLEOTIDE SEQUENCE</scope>
    <source>
        <strain evidence="9 11">I ESC-2004</strain>
    </source>
</reference>
<evidence type="ECO:0000256" key="7">
    <source>
        <dbReference type="SAM" id="SignalP"/>
    </source>
</evidence>
<name>R7VKN3_CAPTE</name>
<gene>
    <name evidence="9" type="ORF">CAPTEDRAFT_195136</name>
</gene>
<keyword evidence="7" id="KW-0732">Signal</keyword>
<dbReference type="AlphaFoldDB" id="R7VKN3"/>
<dbReference type="EnsemblMetazoa" id="CapteT195136">
    <property type="protein sequence ID" value="CapteP195136"/>
    <property type="gene ID" value="CapteG195136"/>
</dbReference>
<keyword evidence="3" id="KW-0964">Secreted</keyword>
<evidence type="ECO:0000313" key="9">
    <source>
        <dbReference type="EMBL" id="ELU16905.1"/>
    </source>
</evidence>
<dbReference type="Proteomes" id="UP000014760">
    <property type="component" value="Unassembled WGS sequence"/>
</dbReference>
<proteinExistence type="predicted"/>
<accession>R7VKN3</accession>
<protein>
    <recommendedName>
        <fullName evidence="8">F5/8 type C domain-containing protein</fullName>
    </recommendedName>
</protein>
<dbReference type="EMBL" id="AMQN01004193">
    <property type="status" value="NOT_ANNOTATED_CDS"/>
    <property type="molecule type" value="Genomic_DNA"/>
</dbReference>
<dbReference type="InterPro" id="IPR050633">
    <property type="entry name" value="Neuropilin_MCO_CoagFactor"/>
</dbReference>
<dbReference type="GO" id="GO:0038023">
    <property type="term" value="F:signaling receptor activity"/>
    <property type="evidence" value="ECO:0007669"/>
    <property type="project" value="TreeGrafter"/>
</dbReference>
<evidence type="ECO:0000256" key="4">
    <source>
        <dbReference type="ARBA" id="ARBA00022889"/>
    </source>
</evidence>
<dbReference type="EMBL" id="KB292835">
    <property type="protein sequence ID" value="ELU16905.1"/>
    <property type="molecule type" value="Genomic_DNA"/>
</dbReference>
<evidence type="ECO:0000259" key="8">
    <source>
        <dbReference type="PROSITE" id="PS50022"/>
    </source>
</evidence>
<evidence type="ECO:0000256" key="6">
    <source>
        <dbReference type="ARBA" id="ARBA00023157"/>
    </source>
</evidence>
<dbReference type="InterPro" id="IPR008979">
    <property type="entry name" value="Galactose-bd-like_sf"/>
</dbReference>
<reference evidence="10" key="3">
    <citation type="submission" date="2015-06" db="UniProtKB">
        <authorList>
            <consortium name="EnsemblMetazoa"/>
        </authorList>
    </citation>
    <scope>IDENTIFICATION</scope>
</reference>
<dbReference type="CDD" id="cd00057">
    <property type="entry name" value="FA58C"/>
    <property type="match status" value="1"/>
</dbReference>
<evidence type="ECO:0000256" key="1">
    <source>
        <dbReference type="ARBA" id="ARBA00004184"/>
    </source>
</evidence>
<keyword evidence="5" id="KW-0472">Membrane</keyword>
<evidence type="ECO:0000313" key="10">
    <source>
        <dbReference type="EnsemblMetazoa" id="CapteP195136"/>
    </source>
</evidence>
<feature type="chain" id="PRO_5008789154" description="F5/8 type C domain-containing protein" evidence="7">
    <location>
        <begin position="25"/>
        <end position="324"/>
    </location>
</feature>